<feature type="region of interest" description="Disordered" evidence="1">
    <location>
        <begin position="1"/>
        <end position="68"/>
    </location>
</feature>
<dbReference type="EMBL" id="JAQNDL010000003">
    <property type="protein sequence ID" value="MDC0721835.1"/>
    <property type="molecule type" value="Genomic_DNA"/>
</dbReference>
<evidence type="ECO:0000256" key="1">
    <source>
        <dbReference type="SAM" id="MobiDB-lite"/>
    </source>
</evidence>
<reference evidence="2 3" key="1">
    <citation type="submission" date="2022-11" db="EMBL/GenBank/DDBJ databases">
        <title>Minimal conservation of predation-associated metabolite biosynthetic gene clusters underscores biosynthetic potential of Myxococcota including descriptions for ten novel species: Archangium lansinium sp. nov., Myxococcus landrumus sp. nov., Nannocystis bai.</title>
        <authorList>
            <person name="Ahearne A."/>
            <person name="Stevens C."/>
            <person name="Dowd S."/>
        </authorList>
    </citation>
    <scope>NUCLEOTIDE SEQUENCE [LARGE SCALE GENOMIC DNA]</scope>
    <source>
        <strain evidence="2 3">BB15-2</strain>
    </source>
</reference>
<accession>A0ABT5E8U0</accession>
<protein>
    <recommendedName>
        <fullName evidence="4">Carboxypeptidase regulatory-like domain-containing protein</fullName>
    </recommendedName>
</protein>
<dbReference type="SUPFAM" id="SSF63829">
    <property type="entry name" value="Calcium-dependent phosphotriesterase"/>
    <property type="match status" value="1"/>
</dbReference>
<dbReference type="RefSeq" id="WP_272090342.1">
    <property type="nucleotide sequence ID" value="NZ_JAQNDL010000003.1"/>
</dbReference>
<name>A0ABT5E8U0_9BACT</name>
<dbReference type="SUPFAM" id="SSF49452">
    <property type="entry name" value="Starch-binding domain-like"/>
    <property type="match status" value="1"/>
</dbReference>
<dbReference type="InterPro" id="IPR013784">
    <property type="entry name" value="Carb-bd-like_fold"/>
</dbReference>
<evidence type="ECO:0000313" key="3">
    <source>
        <dbReference type="Proteomes" id="UP001221686"/>
    </source>
</evidence>
<dbReference type="InterPro" id="IPR015943">
    <property type="entry name" value="WD40/YVTN_repeat-like_dom_sf"/>
</dbReference>
<gene>
    <name evidence="2" type="ORF">POL25_33305</name>
</gene>
<comment type="caution">
    <text evidence="2">The sequence shown here is derived from an EMBL/GenBank/DDBJ whole genome shotgun (WGS) entry which is preliminary data.</text>
</comment>
<evidence type="ECO:0008006" key="4">
    <source>
        <dbReference type="Google" id="ProtNLM"/>
    </source>
</evidence>
<feature type="compositionally biased region" description="Basic and acidic residues" evidence="1">
    <location>
        <begin position="18"/>
        <end position="59"/>
    </location>
</feature>
<evidence type="ECO:0000313" key="2">
    <source>
        <dbReference type="EMBL" id="MDC0721835.1"/>
    </source>
</evidence>
<sequence>MCALPLWMTACDGGPTPDEARKSEPPAKVETTVETKTETTVETKTETPADDKAEPKAEPAKPAAAPLTITAGAPGPAFIAVEKKGIVRLDGGKFTPVSGAETGSYRKLQVGADGQVWAADYSQIGRIDSEGFKAVVGDGDARLPNSMTDYAVAADGQIWVAAFSAIDHFDGKAWTSEPVSVLALAADDFPQAIAVDRAGKPWLVTSQKVFVREADAWKEVDLKSTRARSPYYLTRAALASDGSVYAMGMDSVFQLVDGQPTKKLKLGGTSSYSELAVSTDGYLALIDVDKVTAAKPAEGKLQSRRSGRDFKKGLIWAVGVDDGGRVWVGTDAGLSVVAADGSKHEWPSGAAPEIAGEIKSILVLGSGPAELPSAGEVRKGGLKGSIVDNDEKPVVGATLEVCPTPAFIYSKTPCADQPVRFIGKTDAEGAWSFAEVPLGEYGVAVKVGSKWQTTLGFSMHSAMKEGEVHDIGSIKLAAKK</sequence>
<organism evidence="2 3">
    <name type="scientific">Nannocystis bainbridge</name>
    <dbReference type="NCBI Taxonomy" id="2995303"/>
    <lineage>
        <taxon>Bacteria</taxon>
        <taxon>Pseudomonadati</taxon>
        <taxon>Myxococcota</taxon>
        <taxon>Polyangia</taxon>
        <taxon>Nannocystales</taxon>
        <taxon>Nannocystaceae</taxon>
        <taxon>Nannocystis</taxon>
    </lineage>
</organism>
<dbReference type="Gene3D" id="2.130.10.10">
    <property type="entry name" value="YVTN repeat-like/Quinoprotein amine dehydrogenase"/>
    <property type="match status" value="1"/>
</dbReference>
<proteinExistence type="predicted"/>
<keyword evidence="3" id="KW-1185">Reference proteome</keyword>
<dbReference type="Proteomes" id="UP001221686">
    <property type="component" value="Unassembled WGS sequence"/>
</dbReference>